<feature type="non-terminal residue" evidence="1">
    <location>
        <position position="142"/>
    </location>
</feature>
<proteinExistence type="predicted"/>
<reference evidence="1 2" key="1">
    <citation type="submission" date="2015-08" db="EMBL/GenBank/DDBJ databases">
        <title>Next Generation Sequencing and Analysis of the Genome of Puccinia sorghi L Schw, the Causal Agent of Maize Common Rust.</title>
        <authorList>
            <person name="Rochi L."/>
            <person name="Burguener G."/>
            <person name="Darino M."/>
            <person name="Turjanski A."/>
            <person name="Kreff E."/>
            <person name="Dieguez M.J."/>
            <person name="Sacco F."/>
        </authorList>
    </citation>
    <scope>NUCLEOTIDE SEQUENCE [LARGE SCALE GENOMIC DNA]</scope>
    <source>
        <strain evidence="1 2">RO10H11247</strain>
    </source>
</reference>
<sequence length="142" mass="15390">MEVDAVQTLSRSLLDSSRNLCRSRNLCFRCLKPIVPGSHVGSLNCPNAPVTMDQRKAFIDRFRTPRPAQVSMVSSALSPDSLPSAPTSAPSLLAFQSPSFTEEDRPLLADVHGDFDEQYDDYDAADCATVSSQGGTPEGREV</sequence>
<gene>
    <name evidence="1" type="ORF">VP01_1363g1</name>
</gene>
<evidence type="ECO:0000313" key="1">
    <source>
        <dbReference type="EMBL" id="KNZ61741.1"/>
    </source>
</evidence>
<protein>
    <submittedName>
        <fullName evidence="1">Uncharacterized protein</fullName>
    </submittedName>
</protein>
<dbReference type="OrthoDB" id="2273864at2759"/>
<keyword evidence="2" id="KW-1185">Reference proteome</keyword>
<evidence type="ECO:0000313" key="2">
    <source>
        <dbReference type="Proteomes" id="UP000037035"/>
    </source>
</evidence>
<accession>A0A0L6VLU4</accession>
<dbReference type="EMBL" id="LAVV01004043">
    <property type="protein sequence ID" value="KNZ61741.1"/>
    <property type="molecule type" value="Genomic_DNA"/>
</dbReference>
<organism evidence="1 2">
    <name type="scientific">Puccinia sorghi</name>
    <dbReference type="NCBI Taxonomy" id="27349"/>
    <lineage>
        <taxon>Eukaryota</taxon>
        <taxon>Fungi</taxon>
        <taxon>Dikarya</taxon>
        <taxon>Basidiomycota</taxon>
        <taxon>Pucciniomycotina</taxon>
        <taxon>Pucciniomycetes</taxon>
        <taxon>Pucciniales</taxon>
        <taxon>Pucciniaceae</taxon>
        <taxon>Puccinia</taxon>
    </lineage>
</organism>
<dbReference type="VEuPathDB" id="FungiDB:VP01_1363g1"/>
<dbReference type="Proteomes" id="UP000037035">
    <property type="component" value="Unassembled WGS sequence"/>
</dbReference>
<name>A0A0L6VLU4_9BASI</name>
<dbReference type="AlphaFoldDB" id="A0A0L6VLU4"/>
<comment type="caution">
    <text evidence="1">The sequence shown here is derived from an EMBL/GenBank/DDBJ whole genome shotgun (WGS) entry which is preliminary data.</text>
</comment>